<reference evidence="1" key="2">
    <citation type="submission" date="2020-09" db="EMBL/GenBank/DDBJ databases">
        <authorList>
            <person name="Sun Q."/>
            <person name="Zhou Y."/>
        </authorList>
    </citation>
    <scope>NUCLEOTIDE SEQUENCE</scope>
    <source>
        <strain evidence="1">CGMCC 1.15290</strain>
    </source>
</reference>
<comment type="caution">
    <text evidence="1">The sequence shown here is derived from an EMBL/GenBank/DDBJ whole genome shotgun (WGS) entry which is preliminary data.</text>
</comment>
<gene>
    <name evidence="1" type="ORF">GCM10011379_32650</name>
</gene>
<protein>
    <submittedName>
        <fullName evidence="1">Uncharacterized protein</fullName>
    </submittedName>
</protein>
<dbReference type="Proteomes" id="UP000627292">
    <property type="component" value="Unassembled WGS sequence"/>
</dbReference>
<accession>A0A917IZS9</accession>
<name>A0A917IZS9_9BACT</name>
<dbReference type="EMBL" id="BMIB01000003">
    <property type="protein sequence ID" value="GGH72338.1"/>
    <property type="molecule type" value="Genomic_DNA"/>
</dbReference>
<dbReference type="AlphaFoldDB" id="A0A917IZS9"/>
<keyword evidence="2" id="KW-1185">Reference proteome</keyword>
<sequence>MRGIVSDFERNLNNIDSQNFTLSSNEVLEKLRGGLQELGFKVETGKKHIEKIKVPVLFGRNGSLEKSFDADGYNSTTKTVIEIEAGRGVTNFQFLKDLFQACMMHDVEYLCIAVRNLYIFKKDFETVVNFFDTLYASNRLSLPLKGILIIGY</sequence>
<reference evidence="1" key="1">
    <citation type="journal article" date="2014" name="Int. J. Syst. Evol. Microbiol.">
        <title>Complete genome sequence of Corynebacterium casei LMG S-19264T (=DSM 44701T), isolated from a smear-ripened cheese.</title>
        <authorList>
            <consortium name="US DOE Joint Genome Institute (JGI-PGF)"/>
            <person name="Walter F."/>
            <person name="Albersmeier A."/>
            <person name="Kalinowski J."/>
            <person name="Ruckert C."/>
        </authorList>
    </citation>
    <scope>NUCLEOTIDE SEQUENCE</scope>
    <source>
        <strain evidence="1">CGMCC 1.15290</strain>
    </source>
</reference>
<organism evidence="1 2">
    <name type="scientific">Filimonas zeae</name>
    <dbReference type="NCBI Taxonomy" id="1737353"/>
    <lineage>
        <taxon>Bacteria</taxon>
        <taxon>Pseudomonadati</taxon>
        <taxon>Bacteroidota</taxon>
        <taxon>Chitinophagia</taxon>
        <taxon>Chitinophagales</taxon>
        <taxon>Chitinophagaceae</taxon>
        <taxon>Filimonas</taxon>
    </lineage>
</organism>
<evidence type="ECO:0000313" key="2">
    <source>
        <dbReference type="Proteomes" id="UP000627292"/>
    </source>
</evidence>
<proteinExistence type="predicted"/>
<evidence type="ECO:0000313" key="1">
    <source>
        <dbReference type="EMBL" id="GGH72338.1"/>
    </source>
</evidence>